<accession>A0A8K0WRU3</accession>
<name>A0A8K0WRU3_9HYPO</name>
<evidence type="ECO:0000313" key="2">
    <source>
        <dbReference type="EMBL" id="KAH7316938.1"/>
    </source>
</evidence>
<dbReference type="AlphaFoldDB" id="A0A8K0WRU3"/>
<comment type="caution">
    <text evidence="2">The sequence shown here is derived from an EMBL/GenBank/DDBJ whole genome shotgun (WGS) entry which is preliminary data.</text>
</comment>
<organism evidence="2 3">
    <name type="scientific">Stachybotrys elegans</name>
    <dbReference type="NCBI Taxonomy" id="80388"/>
    <lineage>
        <taxon>Eukaryota</taxon>
        <taxon>Fungi</taxon>
        <taxon>Dikarya</taxon>
        <taxon>Ascomycota</taxon>
        <taxon>Pezizomycotina</taxon>
        <taxon>Sordariomycetes</taxon>
        <taxon>Hypocreomycetidae</taxon>
        <taxon>Hypocreales</taxon>
        <taxon>Stachybotryaceae</taxon>
        <taxon>Stachybotrys</taxon>
    </lineage>
</organism>
<dbReference type="Proteomes" id="UP000813444">
    <property type="component" value="Unassembled WGS sequence"/>
</dbReference>
<feature type="chain" id="PRO_5035467290" evidence="1">
    <location>
        <begin position="19"/>
        <end position="286"/>
    </location>
</feature>
<keyword evidence="3" id="KW-1185">Reference proteome</keyword>
<dbReference type="GO" id="GO:0006635">
    <property type="term" value="P:fatty acid beta-oxidation"/>
    <property type="evidence" value="ECO:0007669"/>
    <property type="project" value="TreeGrafter"/>
</dbReference>
<dbReference type="PANTHER" id="PTHR11941">
    <property type="entry name" value="ENOYL-COA HYDRATASE-RELATED"/>
    <property type="match status" value="1"/>
</dbReference>
<dbReference type="GO" id="GO:0003824">
    <property type="term" value="F:catalytic activity"/>
    <property type="evidence" value="ECO:0007669"/>
    <property type="project" value="UniProtKB-ARBA"/>
</dbReference>
<reference evidence="2" key="1">
    <citation type="journal article" date="2021" name="Nat. Commun.">
        <title>Genetic determinants of endophytism in the Arabidopsis root mycobiome.</title>
        <authorList>
            <person name="Mesny F."/>
            <person name="Miyauchi S."/>
            <person name="Thiergart T."/>
            <person name="Pickel B."/>
            <person name="Atanasova L."/>
            <person name="Karlsson M."/>
            <person name="Huettel B."/>
            <person name="Barry K.W."/>
            <person name="Haridas S."/>
            <person name="Chen C."/>
            <person name="Bauer D."/>
            <person name="Andreopoulos W."/>
            <person name="Pangilinan J."/>
            <person name="LaButti K."/>
            <person name="Riley R."/>
            <person name="Lipzen A."/>
            <person name="Clum A."/>
            <person name="Drula E."/>
            <person name="Henrissat B."/>
            <person name="Kohler A."/>
            <person name="Grigoriev I.V."/>
            <person name="Martin F.M."/>
            <person name="Hacquard S."/>
        </authorList>
    </citation>
    <scope>NUCLEOTIDE SEQUENCE</scope>
    <source>
        <strain evidence="2">MPI-CAGE-CH-0235</strain>
    </source>
</reference>
<sequence length="286" mass="31550">MHILETVWLGAAAAKVLTQACINKACSAKRVTISNPPVNLWDANVIEEFNTFMHSLNNQNETKVVVFDSDTADFWAAHIDLNLFQPDAIPGRNSSALFETYYENLDLLLTTPVIFIGEVNGRAWGAGDEHLLRMDMRFAGPHAQFGAPEAAVGLIHVGALQQLVRLIGPGRASEYMLAAAQVSGHEAARVGWVNSVHPSAEALRNHVDSVATRISLFPVETLRATKASIAEQAPSKSILDNDRARFNQLAAIPQVQQNVEDIIRLSKNQSRSWELNNNDNIVRYLY</sequence>
<dbReference type="PANTHER" id="PTHR11941:SF54">
    <property type="entry name" value="ENOYL-COA HYDRATASE, MITOCHONDRIAL"/>
    <property type="match status" value="1"/>
</dbReference>
<dbReference type="InterPro" id="IPR029045">
    <property type="entry name" value="ClpP/crotonase-like_dom_sf"/>
</dbReference>
<dbReference type="Pfam" id="PF00378">
    <property type="entry name" value="ECH_1"/>
    <property type="match status" value="1"/>
</dbReference>
<dbReference type="OrthoDB" id="410701at2759"/>
<evidence type="ECO:0000256" key="1">
    <source>
        <dbReference type="SAM" id="SignalP"/>
    </source>
</evidence>
<gene>
    <name evidence="2" type="ORF">B0I35DRAFT_451736</name>
</gene>
<dbReference type="CDD" id="cd06558">
    <property type="entry name" value="crotonase-like"/>
    <property type="match status" value="1"/>
</dbReference>
<keyword evidence="1" id="KW-0732">Signal</keyword>
<dbReference type="EMBL" id="JAGPNK010000008">
    <property type="protein sequence ID" value="KAH7316938.1"/>
    <property type="molecule type" value="Genomic_DNA"/>
</dbReference>
<dbReference type="InterPro" id="IPR001753">
    <property type="entry name" value="Enoyl-CoA_hydra/iso"/>
</dbReference>
<dbReference type="SUPFAM" id="SSF52096">
    <property type="entry name" value="ClpP/crotonase"/>
    <property type="match status" value="1"/>
</dbReference>
<dbReference type="Gene3D" id="3.90.226.10">
    <property type="entry name" value="2-enoyl-CoA Hydratase, Chain A, domain 1"/>
    <property type="match status" value="1"/>
</dbReference>
<evidence type="ECO:0000313" key="3">
    <source>
        <dbReference type="Proteomes" id="UP000813444"/>
    </source>
</evidence>
<proteinExistence type="predicted"/>
<feature type="signal peptide" evidence="1">
    <location>
        <begin position="1"/>
        <end position="18"/>
    </location>
</feature>
<protein>
    <submittedName>
        <fullName evidence="2">ClpP/crotonase-like domain-containing protein</fullName>
    </submittedName>
</protein>